<keyword evidence="27 32" id="KW-1015">Disulfide bond</keyword>
<keyword evidence="26 32" id="KW-0564">Palmitate</keyword>
<comment type="domain">
    <text evidence="32">The YXXL motif is involved in determining the exact site of viral release at the surface of infected mononuclear cells and promotes endocytosis. YXXL and di-leucine endocytosis motifs interact directly or indirectly with the clathrin adapter complexes, opperate independently, and their activities are not additive.</text>
</comment>
<comment type="PTM">
    <text evidence="32">Highly glycosylated by host. The high number of glycan on the protein is reffered to as 'glycan shield' because it contributes to hide protein sequence from adaptive immune system.</text>
</comment>
<proteinExistence type="inferred from homology"/>
<accession>G9HS90</accession>
<feature type="short sequence motif" description="Di-leucine internalization motif" evidence="32">
    <location>
        <begin position="855"/>
        <end position="856"/>
    </location>
</feature>
<dbReference type="SUPFAM" id="SSF56502">
    <property type="entry name" value="gp120 core"/>
    <property type="match status" value="2"/>
</dbReference>
<dbReference type="FunFam" id="1.10.287.210:FF:000001">
    <property type="entry name" value="Envelope glycoprotein gp160"/>
    <property type="match status" value="1"/>
</dbReference>
<feature type="region of interest" description="CD4-binding loop" evidence="32">
    <location>
        <begin position="364"/>
        <end position="374"/>
    </location>
</feature>
<evidence type="ECO:0000256" key="4">
    <source>
        <dbReference type="ARBA" id="ARBA00004563"/>
    </source>
</evidence>
<evidence type="ECO:0000256" key="31">
    <source>
        <dbReference type="ARBA" id="ARBA00023296"/>
    </source>
</evidence>
<feature type="chain" id="PRO_5023219904" description="Envelope glycoprotein gp160" evidence="32">
    <location>
        <begin position="32"/>
        <end position="856"/>
    </location>
</feature>
<feature type="region of interest" description="MPER; binding to GalCer" evidence="32">
    <location>
        <begin position="655"/>
        <end position="676"/>
    </location>
</feature>
<evidence type="ECO:0000256" key="23">
    <source>
        <dbReference type="ARBA" id="ARBA00023046"/>
    </source>
</evidence>
<dbReference type="GO" id="GO:0019062">
    <property type="term" value="P:virion attachment to host cell"/>
    <property type="evidence" value="ECO:0007669"/>
    <property type="project" value="UniProtKB-UniRule"/>
</dbReference>
<dbReference type="GO" id="GO:0039654">
    <property type="term" value="P:fusion of virus membrane with host endosome membrane"/>
    <property type="evidence" value="ECO:0007669"/>
    <property type="project" value="UniProtKB-UniRule"/>
</dbReference>
<evidence type="ECO:0000256" key="33">
    <source>
        <dbReference type="RuleBase" id="RU363095"/>
    </source>
</evidence>
<keyword evidence="21 32" id="KW-1164">Virus endocytosis by host</keyword>
<dbReference type="Gene3D" id="1.10.287.210">
    <property type="match status" value="1"/>
</dbReference>
<dbReference type="GO" id="GO:0019064">
    <property type="term" value="P:fusion of virus membrane with host plasma membrane"/>
    <property type="evidence" value="ECO:0007669"/>
    <property type="project" value="UniProtKB-UniRule"/>
</dbReference>
<comment type="miscellaneous">
    <text evidence="32">HIV-1 lineages are divided in three main groups, M (for Major), O (for Outlier), and N (for New, or Non-M, Non-O). The vast majority of strains found worldwide belong to the group M. Group O seems to be endemic to and largely confined to Cameroon and neighboring countries in West Central Africa, where these viruses represent a small minority of HIV-1 strains. The group N is represented by a limited number of isolates from Cameroonian persons. The group M is further subdivided in 9 clades or subtypes (A to D, F to H, J and K).</text>
</comment>
<evidence type="ECO:0000256" key="34">
    <source>
        <dbReference type="SAM" id="MobiDB-lite"/>
    </source>
</evidence>
<evidence type="ECO:0000256" key="6">
    <source>
        <dbReference type="ARBA" id="ARBA00004650"/>
    </source>
</evidence>
<evidence type="ECO:0000256" key="18">
    <source>
        <dbReference type="ARBA" id="ARBA00022844"/>
    </source>
</evidence>
<evidence type="ECO:0000256" key="7">
    <source>
        <dbReference type="ARBA" id="ARBA00022506"/>
    </source>
</evidence>
<comment type="caution">
    <text evidence="32 33">Lacks conserved residue(s) required for the propagation of feature annotation.</text>
</comment>
<dbReference type="FunFam" id="2.170.40.20:FF:000004">
    <property type="entry name" value="Envelope glycoprotein gp160"/>
    <property type="match status" value="1"/>
</dbReference>
<keyword evidence="17 32" id="KW-1161">Viral attachment to host cell</keyword>
<feature type="chain" id="PRO_5023219903" description="Transmembrane protein gp41" evidence="32">
    <location>
        <begin position="505"/>
        <end position="856"/>
    </location>
</feature>
<dbReference type="GO" id="GO:0016020">
    <property type="term" value="C:membrane"/>
    <property type="evidence" value="ECO:0007669"/>
    <property type="project" value="UniProtKB-UniRule"/>
</dbReference>
<dbReference type="GO" id="GO:0055036">
    <property type="term" value="C:virion membrane"/>
    <property type="evidence" value="ECO:0007669"/>
    <property type="project" value="UniProtKB-SubCell"/>
</dbReference>
<evidence type="ECO:0000256" key="22">
    <source>
        <dbReference type="ARBA" id="ARBA00022989"/>
    </source>
</evidence>
<evidence type="ECO:0000256" key="26">
    <source>
        <dbReference type="ARBA" id="ARBA00023139"/>
    </source>
</evidence>
<evidence type="ECO:0000256" key="5">
    <source>
        <dbReference type="ARBA" id="ARBA00004578"/>
    </source>
</evidence>
<evidence type="ECO:0000256" key="30">
    <source>
        <dbReference type="ARBA" id="ARBA00023288"/>
    </source>
</evidence>
<keyword evidence="11 32" id="KW-0945">Host-virus interaction</keyword>
<feature type="domain" description="Retroviral envelope protein GP41-like" evidence="36">
    <location>
        <begin position="523"/>
        <end position="713"/>
    </location>
</feature>
<evidence type="ECO:0000256" key="8">
    <source>
        <dbReference type="ARBA" id="ARBA00022510"/>
    </source>
</evidence>
<dbReference type="GO" id="GO:0020002">
    <property type="term" value="C:host cell plasma membrane"/>
    <property type="evidence" value="ECO:0007669"/>
    <property type="project" value="UniProtKB-SubCell"/>
</dbReference>
<feature type="site" description="Cleavage; by host furin" evidence="32">
    <location>
        <begin position="504"/>
        <end position="505"/>
    </location>
</feature>
<keyword evidence="31 32" id="KW-1160">Virus entry into host cell</keyword>
<keyword evidence="24 32" id="KW-0175">Coiled coil</keyword>
<reference evidence="37" key="1">
    <citation type="journal article" date="2011" name="PLoS ONE">
        <title>Molecular Evolution of HIV-1 CRF01_AE Env in Thai Patients.</title>
        <authorList>
            <person name="Boonchawalit S."/>
            <person name="Jullaksorn D."/>
            <person name="Uttiyoung J."/>
            <person name="Yowang A."/>
            <person name="Krathong N."/>
            <person name="Chautrakul S."/>
            <person name="Yamashita A."/>
            <person name="Ikuta K."/>
            <person name="Roobsoong A."/>
            <person name="Kanitvittaya S."/>
            <person name="Sawanpanyalert P."/>
            <person name="Kameoka M."/>
        </authorList>
    </citation>
    <scope>NUCLEOTIDE SEQUENCE</scope>
    <source>
        <strain evidence="37">AE-Env_CR19_Jul09D</strain>
    </source>
</reference>
<dbReference type="CDD" id="cd09909">
    <property type="entry name" value="HIV-1-like_HR1-HR2"/>
    <property type="match status" value="1"/>
</dbReference>
<feature type="region of interest" description="Immunosuppression" evidence="32">
    <location>
        <begin position="567"/>
        <end position="585"/>
    </location>
</feature>
<dbReference type="GO" id="GO:1903908">
    <property type="term" value="P:positive regulation of plasma membrane raft polarization"/>
    <property type="evidence" value="ECO:0007669"/>
    <property type="project" value="UniProtKB-UniRule"/>
</dbReference>
<evidence type="ECO:0000313" key="37">
    <source>
        <dbReference type="EMBL" id="AET80863.1"/>
    </source>
</evidence>
<comment type="subcellular location">
    <molecule>Surface protein gp120</molecule>
    <subcellularLocation>
        <location evidence="32">Virion membrane</location>
        <topology evidence="32">Peripheral membrane protein</topology>
    </subcellularLocation>
    <subcellularLocation>
        <location evidence="32">Host cell membrane</location>
        <topology evidence="32">Peripheral membrane protein</topology>
    </subcellularLocation>
    <subcellularLocation>
        <location evidence="32">Host endosome membrane</location>
        <topology evidence="32">Single-pass type I membrane protein</topology>
    </subcellularLocation>
    <text evidence="32">The surface protein is not anchored to the viral envelope, but associates with the extravirion surface through its binding to TM. It is probably concentrated at the site of budding and incorporated into the virions possibly by contacts between the cytoplasmic tail of Env and the N-terminus of Gag.</text>
</comment>
<keyword evidence="10 32" id="KW-1165">Clathrin-mediated endocytosis of virus by host</keyword>
<evidence type="ECO:0000256" key="10">
    <source>
        <dbReference type="ARBA" id="ARBA00022570"/>
    </source>
</evidence>
<feature type="transmembrane region" description="Helical" evidence="33">
    <location>
        <begin position="671"/>
        <end position="698"/>
    </location>
</feature>
<keyword evidence="22 32" id="KW-1133">Transmembrane helix</keyword>
<feature type="disulfide bond" evidence="32">
    <location>
        <begin position="591"/>
        <end position="597"/>
    </location>
</feature>
<comment type="subcellular location">
    <molecule>Transmembrane protein gp41</molecule>
    <subcellularLocation>
        <location evidence="32">Virion membrane</location>
        <topology evidence="32">Single-pass type I membrane protein</topology>
    </subcellularLocation>
    <subcellularLocation>
        <location evidence="32">Host cell membrane</location>
        <topology evidence="32">Single-pass type I membrane protein</topology>
    </subcellularLocation>
    <subcellularLocation>
        <location evidence="32">Host endosome membrane</location>
        <topology evidence="32">Single-pass type I membrane protein</topology>
    </subcellularLocation>
    <text evidence="32">It is probably concentrated at the site of budding and incorporated into the virions possibly by contacts between the cytoplasmic tail of Env and the N-terminus of Gag.</text>
</comment>
<keyword evidence="7 32" id="KW-1168">Fusion of virus membrane with host membrane</keyword>
<dbReference type="Gene3D" id="1.20.5.490">
    <property type="entry name" value="Single helix bin"/>
    <property type="match status" value="1"/>
</dbReference>
<comment type="PTM">
    <text evidence="32">Palmitoylation of the transmembrane protein and of Env polyprotein (prior to its proteolytic cleavage) is essential for their association with host cell membrane lipid rafts. Palmitoylation is therefore required for envelope trafficking to classical lipid rafts, but not for viral replication.</text>
</comment>
<evidence type="ECO:0000256" key="32">
    <source>
        <dbReference type="HAMAP-Rule" id="MF_04083"/>
    </source>
</evidence>
<feature type="region of interest" description="Fusion peptide" evidence="32">
    <location>
        <begin position="505"/>
        <end position="525"/>
    </location>
</feature>
<comment type="domain">
    <text evidence="32">The membrane proximal external region (MPER) present in gp41 is a tryptophan-rich region recognized by the antibodies 2F5, Z13, and 4E10. MPER seems to play a role in fusion.</text>
</comment>
<evidence type="ECO:0000259" key="35">
    <source>
        <dbReference type="Pfam" id="PF00516"/>
    </source>
</evidence>
<feature type="topological domain" description="Cytoplasmic" evidence="32">
    <location>
        <begin position="699"/>
        <end position="856"/>
    </location>
</feature>
<feature type="disulfide bond" evidence="32">
    <location>
        <begin position="53"/>
        <end position="73"/>
    </location>
</feature>
<dbReference type="InterPro" id="IPR000777">
    <property type="entry name" value="HIV1_Gp120"/>
</dbReference>
<feature type="domain" description="Human immunodeficiency virus 1 envelope glycoprotein Gp120" evidence="35">
    <location>
        <begin position="33"/>
        <end position="504"/>
    </location>
</feature>
<evidence type="ECO:0000256" key="24">
    <source>
        <dbReference type="ARBA" id="ARBA00023054"/>
    </source>
</evidence>
<feature type="region of interest" description="Disordered" evidence="34">
    <location>
        <begin position="711"/>
        <end position="734"/>
    </location>
</feature>
<keyword evidence="16 32" id="KW-0732">Signal</keyword>
<comment type="subcellular location">
    <subcellularLocation>
        <location evidence="3">Host cell membrane</location>
        <topology evidence="3">Peripheral membrane protein</topology>
    </subcellularLocation>
    <subcellularLocation>
        <location evidence="1">Host cell membrane</location>
        <topology evidence="1">Single-pass type I membrane protein</topology>
    </subcellularLocation>
    <subcellularLocation>
        <location evidence="2">Host endosome membrane</location>
        <topology evidence="2">Peripheral membrane protein</topology>
    </subcellularLocation>
    <subcellularLocation>
        <location evidence="5">Host endosome membrane</location>
        <topology evidence="5">Single-pass type I membrane protein</topology>
    </subcellularLocation>
    <subcellularLocation>
        <location evidence="6">Virion membrane</location>
        <topology evidence="6">Peripheral membrane protein</topology>
    </subcellularLocation>
    <subcellularLocation>
        <location evidence="4">Virion membrane</location>
        <topology evidence="4">Single-pass type I membrane protein</topology>
    </subcellularLocation>
</comment>
<evidence type="ECO:0000256" key="3">
    <source>
        <dbReference type="ARBA" id="ARBA00004505"/>
    </source>
</evidence>
<evidence type="ECO:0000256" key="17">
    <source>
        <dbReference type="ARBA" id="ARBA00022804"/>
    </source>
</evidence>
<keyword evidence="20 32" id="KW-0261">Viral envelope protein</keyword>
<comment type="subunit">
    <text evidence="32">The mature envelope protein (Env) consists of a homotrimer of non-covalently associated gp120-gp41 heterodimers. The resulting complex protrudes from the virus surface as a spike. There seems to be as few as 10 spikes on the average virion. Surface protein gp120 interacts with host CD4, CCR5 and CXCR4. Gp120 also interacts with the C-type lectins CD209/DC-SIGN and CLEC4M/DC-SIGNR (collectively referred to as DC-SIGN(R)). Gp120 and gp41 interact with GalCer. Gp120 interacts with host ITGA4/ITGB7 complex; on CD4+ T-cells, this interaction results in rapid activation of integrin ITGAL/LFA-1, which facilitates efficient cell-to-cell spreading of HIV-1. Gp120 interacts with cell-associated heparan sulfate; this interaction increases virus infectivity on permissive cells and may be involved in infection of CD4- cells.</text>
</comment>
<keyword evidence="15 32" id="KW-0053">Apoptosis</keyword>
<feature type="coiled-coil region" evidence="32">
    <location>
        <begin position="626"/>
        <end position="660"/>
    </location>
</feature>
<dbReference type="Gene3D" id="2.170.40.20">
    <property type="entry name" value="Human immunodeficiency virus 1, Gp160, envelope glycoprotein"/>
    <property type="match status" value="2"/>
</dbReference>
<dbReference type="InterPro" id="IPR037527">
    <property type="entry name" value="Gp160"/>
</dbReference>
<comment type="function">
    <text evidence="32">Surface protein gp120: Attaches the virus to the host lymphoid cell by binding to the primary receptor CD4. This interaction induces a structural rearrangement creating a high affinity binding site for a chemokine coreceptor like CXCR4 and/or CCR5. Acts as a ligand for CD209/DC-SIGN and CLEC4M/DC-SIGNR, which are respectively found on dendritic cells (DCs), and on endothelial cells of liver sinusoids and lymph node sinuses. These interactions allow capture of viral particles at mucosal surfaces by these cells and subsequent transmission to permissive cells. HIV subverts the migration properties of dendritic cells to gain access to CD4+ T-cells in lymph nodes. Virus transmission to permissive T-cells occurs either in trans (without DCs infection, through viral capture and transmission), or in cis (following DCs productive infection, through the usual CD4-gp120 interaction), thereby inducing a robust infection. In trans infection, bound virions remain infectious over days and it is proposed that they are not degraded, but protected in non-lysosomal acidic organelles within the DCs close to the cell membrane thus contributing to the viral infectious potential during DCs' migration from the periphery to the lymphoid tissues. On arrival at lymphoid tissues, intact virions recycle back to DCs' cell surface allowing virus transmission to CD4+ T-cells.</text>
</comment>
<dbReference type="EMBL" id="JN388174">
    <property type="protein sequence ID" value="AET80863.1"/>
    <property type="molecule type" value="Genomic_DNA"/>
</dbReference>
<keyword evidence="8 32" id="KW-1170">Fusion of virus membrane with host endosomal membrane</keyword>
<protein>
    <recommendedName>
        <fullName evidence="32">Envelope glycoprotein gp160</fullName>
    </recommendedName>
    <alternativeName>
        <fullName evidence="32">Env polyprotein</fullName>
    </alternativeName>
    <component>
        <recommendedName>
            <fullName evidence="32">Surface protein gp120</fullName>
            <shortName evidence="32">SU</shortName>
        </recommendedName>
        <alternativeName>
            <fullName evidence="32">Glycoprotein 120</fullName>
            <shortName evidence="32">gp120</shortName>
        </alternativeName>
    </component>
    <component>
        <recommendedName>
            <fullName evidence="32">Transmembrane protein gp41</fullName>
            <shortName evidence="32">TM</shortName>
        </recommendedName>
        <alternativeName>
            <fullName evidence="32">Glycoprotein 41</fullName>
            <shortName evidence="32">gp41</shortName>
        </alternativeName>
    </component>
</protein>
<feature type="transmembrane region" description="Helical" evidence="33">
    <location>
        <begin position="13"/>
        <end position="35"/>
    </location>
</feature>
<comment type="domain">
    <text evidence="32 33">The 17 amino acids long immunosuppressive region is present in many retroviral envelope proteins. Synthetic peptides derived from this relatively conserved sequence inhibit immune function in vitro and in vivo.</text>
</comment>
<evidence type="ECO:0000256" key="13">
    <source>
        <dbReference type="ARBA" id="ARBA00022685"/>
    </source>
</evidence>
<feature type="transmembrane region" description="Helical" evidence="33">
    <location>
        <begin position="505"/>
        <end position="528"/>
    </location>
</feature>
<gene>
    <name evidence="32 37" type="primary">env</name>
</gene>
<feature type="disulfide bond" evidence="32">
    <location>
        <begin position="230"/>
        <end position="241"/>
    </location>
</feature>
<comment type="PTM">
    <text evidence="32">Specific enzymatic cleavages in vivo yield mature proteins. Envelope glycoproteins are synthesized as a inactive precursor that is heavily N-glycosylated and processed likely by host cell furin in the Golgi to yield the mature SU and TM proteins. The cleavage site between SU and TM requires the minimal sequence [KR]-X-[KR]-R. About 2 of the 9 disulfide bonds of gp41 are reduced by P4HB/PDI, following binding to CD4 receptor.</text>
</comment>
<dbReference type="FunFam" id="1.20.5.490:FF:000001">
    <property type="entry name" value="Envelope glycoprotein gp160"/>
    <property type="match status" value="1"/>
</dbReference>
<comment type="similarity">
    <text evidence="32">Belongs to the HIV-1 env protein family.</text>
</comment>
<dbReference type="FunFam" id="2.170.40.20:FF:000003">
    <property type="entry name" value="Envelope glycoprotein gp160"/>
    <property type="match status" value="1"/>
</dbReference>
<evidence type="ECO:0000256" key="20">
    <source>
        <dbReference type="ARBA" id="ARBA00022879"/>
    </source>
</evidence>
<dbReference type="InterPro" id="IPR036377">
    <property type="entry name" value="Gp120_core_sf"/>
</dbReference>
<keyword evidence="23 32" id="KW-1039">Host endosome</keyword>
<dbReference type="InterPro" id="IPR000328">
    <property type="entry name" value="GP41-like"/>
</dbReference>
<organismHost>
    <name type="scientific">Homo sapiens</name>
    <name type="common">Human</name>
    <dbReference type="NCBI Taxonomy" id="9606"/>
</organismHost>
<dbReference type="Pfam" id="PF00517">
    <property type="entry name" value="GP41"/>
    <property type="match status" value="1"/>
</dbReference>
<keyword evidence="12 32" id="KW-1162">Viral penetration into host cytoplasm</keyword>
<keyword evidence="19 32" id="KW-1043">Host membrane</keyword>
<dbReference type="GO" id="GO:0019031">
    <property type="term" value="C:viral envelope"/>
    <property type="evidence" value="ECO:0007669"/>
    <property type="project" value="UniProtKB-KW"/>
</dbReference>
<keyword evidence="18 32" id="KW-0946">Virion</keyword>
<dbReference type="HAMAP" id="MF_04083">
    <property type="entry name" value="HIV_ENV"/>
    <property type="match status" value="1"/>
</dbReference>
<keyword evidence="29 32" id="KW-0899">Viral immunoevasion</keyword>
<dbReference type="GO" id="GO:0044175">
    <property type="term" value="C:host cell endosome membrane"/>
    <property type="evidence" value="ECO:0007669"/>
    <property type="project" value="UniProtKB-SubCell"/>
</dbReference>
<keyword evidence="13 32" id="KW-0165">Cleavage on pair of basic residues</keyword>
<evidence type="ECO:0000256" key="14">
    <source>
        <dbReference type="ARBA" id="ARBA00022692"/>
    </source>
</evidence>
<evidence type="ECO:0000256" key="15">
    <source>
        <dbReference type="ARBA" id="ARBA00022703"/>
    </source>
</evidence>
<feature type="compositionally biased region" description="Basic and acidic residues" evidence="34">
    <location>
        <begin position="716"/>
        <end position="725"/>
    </location>
</feature>
<evidence type="ECO:0000256" key="29">
    <source>
        <dbReference type="ARBA" id="ARBA00023280"/>
    </source>
</evidence>
<comment type="domain">
    <text evidence="32">The CD4-binding region is targeted by the antibody b12.</text>
</comment>
<name>G9HS90_HV1</name>
<keyword evidence="28 32" id="KW-0325">Glycoprotein</keyword>
<evidence type="ECO:0000256" key="2">
    <source>
        <dbReference type="ARBA" id="ARBA00004433"/>
    </source>
</evidence>
<evidence type="ECO:0000256" key="21">
    <source>
        <dbReference type="ARBA" id="ARBA00022890"/>
    </source>
</evidence>
<evidence type="ECO:0000256" key="19">
    <source>
        <dbReference type="ARBA" id="ARBA00022870"/>
    </source>
</evidence>
<evidence type="ECO:0000259" key="36">
    <source>
        <dbReference type="Pfam" id="PF00517"/>
    </source>
</evidence>
<dbReference type="Pfam" id="PF00516">
    <property type="entry name" value="GP120"/>
    <property type="match status" value="1"/>
</dbReference>
<dbReference type="GO" id="GO:0052031">
    <property type="term" value="P:symbiont-mediated perturbation of host defense response"/>
    <property type="evidence" value="ECO:0007669"/>
    <property type="project" value="UniProtKB-UniRule"/>
</dbReference>
<evidence type="ECO:0000256" key="11">
    <source>
        <dbReference type="ARBA" id="ARBA00022581"/>
    </source>
</evidence>
<dbReference type="GO" id="GO:1903911">
    <property type="term" value="P:positive regulation of receptor clustering"/>
    <property type="evidence" value="ECO:0007669"/>
    <property type="project" value="UniProtKB-UniRule"/>
</dbReference>
<keyword evidence="25 32" id="KW-0472">Membrane</keyword>
<feature type="short sequence motif" description="YXXL motif; contains endocytosis signal" evidence="32">
    <location>
        <begin position="705"/>
        <end position="708"/>
    </location>
</feature>
<keyword evidence="30 32" id="KW-0449">Lipoprotein</keyword>
<dbReference type="GO" id="GO:0075512">
    <property type="term" value="P:clathrin-dependent endocytosis of virus by host cell"/>
    <property type="evidence" value="ECO:0007669"/>
    <property type="project" value="UniProtKB-UniRule"/>
</dbReference>
<feature type="disulfide bond" evidence="32">
    <location>
        <begin position="220"/>
        <end position="249"/>
    </location>
</feature>
<keyword evidence="9 32" id="KW-1032">Host cell membrane</keyword>
<evidence type="ECO:0000256" key="27">
    <source>
        <dbReference type="ARBA" id="ARBA00023157"/>
    </source>
</evidence>
<evidence type="ECO:0000256" key="12">
    <source>
        <dbReference type="ARBA" id="ARBA00022595"/>
    </source>
</evidence>
<evidence type="ECO:0000256" key="28">
    <source>
        <dbReference type="ARBA" id="ARBA00023180"/>
    </source>
</evidence>
<evidence type="ECO:0000256" key="9">
    <source>
        <dbReference type="ARBA" id="ARBA00022511"/>
    </source>
</evidence>
<sequence>MRAKETQTNWPNLWRWGALILGLVMICSASNNLWVTVYYGVPVWRDADTTLFCASDAKAHETEMHNIWATHACVPTDPNPQEIFLENVTEDYNMWKNNMVEQMQEDVISLWDQSLKPCVKLTPLCVTLNCSKVTFSNATFSNTITNSSDTIGNITDEIKNCTFNMTTELRDKQKNVYALFYKLDLVEIENNTYRLINCNTSVIKQACPKVSFDPIPIHYCTPAGFAILKCNDKNFKGTGTCKNVSSVQCTHGIKPVVSTQLLLNGSLAEDEIVIRSENITNNAKIIIVHLNKSVEINCTRPSNNTRTRMTMGPGHVFYKTGEIIGDIRKAHCIINGAKWYEVLRQVAKKLGKHFPNKTIAFKPSSGGDLEITNHHFNCRGEFFYCNTTQLFNATFNNNGTSTANSGNITLPCRIKQIVRMWQGVGQAMYAPPVSGRINCISNITGILLTRDGGSNSSNETFRPGGGNIKDNWRSELYKYKVVQIEPLGIAPTGARRRVVDRQKRAVGIGAMIFGFLGAAGSTMGAASITLTVQARQLLSGIVQQQSNLLRAIEAQQHLLQLTVWGIKQLQARVLAVERYLQDQKFLGLWGCSGKIICTTNVPWNSTWSNKSYEEIWDNMTWIQWEKEISNYTDQIFQLLTESQTQQEKNEKDLLELDKWASLWNWFDISHWLWYIRIFIMIVGGLIGLRIIFAVLSIVNRVRQGYSPLSFQTPHLHQREPDRPEGIEEGGGEQGRDRSVRLVSGFLAIFWDDLRSLCLFSYHRLRDLVSIAARTVELLGHSSLKGLRRGWEGLKYLGNLLLYWNQELKTSAISLLDATAIAVAGWTDRVIEVAQRVWRAIIHIPRRIRQGLERALL</sequence>
<dbReference type="SUPFAM" id="SSF58069">
    <property type="entry name" value="Virus ectodomain"/>
    <property type="match status" value="1"/>
</dbReference>
<comment type="function">
    <text evidence="32">Envelope glycoprotein gp160: Oligomerizes in the host endoplasmic reticulum into predominantly trimers. In a second time, gp160 transits in the host Golgi, where glycosylation is completed. The precursor is then proteolytically cleaved in the trans-Golgi and thereby activated by cellular furin or furin-like proteases to produce gp120 and gp41.</text>
</comment>
<feature type="lipid moiety-binding region" description="S-palmitoyl cysteine; by host" evidence="32">
    <location>
        <position position="757"/>
    </location>
</feature>
<evidence type="ECO:0000256" key="25">
    <source>
        <dbReference type="ARBA" id="ARBA00023136"/>
    </source>
</evidence>
<evidence type="ECO:0000256" key="16">
    <source>
        <dbReference type="ARBA" id="ARBA00022729"/>
    </source>
</evidence>
<dbReference type="GO" id="GO:0019082">
    <property type="term" value="P:viral protein processing"/>
    <property type="evidence" value="ECO:0007669"/>
    <property type="project" value="UniProtKB-UniRule"/>
</dbReference>
<comment type="miscellaneous">
    <text evidence="32">Inhibitors targeting HIV-1 viral envelope proteins are used as antiretroviral drugs. Attachment of virions to the cell surface via non-specific interactions and CD4 binding can be blocked by inhibitors that include cyanovirin-N, cyclotriazadisulfonamide analogs, PRO 2000, TNX 355 and PRO 542. In addition, BMS 806 can block CD4-induced conformational changes. Env interactions with the coreceptor molecules can be targeted by CCR5 antagonists including SCH-D, maraviroc (UK 427857) and aplaviroc (GW 873140), and the CXCR4 antagonist AMD 070. Fusion of viral and cellular membranes can be inhibited by peptides such as enfuvirtide and tifuvirtide (T 1249). Resistance to inhibitors associated with mutations in Env are observed. Most of the time, single mutations confer only a modest reduction in drug susceptibility. Combination of several mutations is usually required to develop a high-level drug resistance.</text>
</comment>
<keyword evidence="14 32" id="KW-0812">Transmembrane</keyword>
<comment type="function">
    <text evidence="32">Transmembrane protein gp41: Acts as a class I viral fusion protein. Under the current model, the protein has at least 3 conformational states: pre-fusion native state, pre-hairpin intermediate state, and post-fusion hairpin state. During fusion of viral and target intracellular membranes, the coiled coil regions (heptad repeats) assume a trimer-of-hairpins structure, positioning the fusion peptide in close proximity to the C-terminal region of the ectodomain. The formation of this structure appears to drive apposition and subsequent fusion of viral and target cell membranes. Complete fusion occurs in host cell endosomes and is dynamin-dependent, however some lipid transfer might occur at the plasma membrane. The virus undergoes clathrin-dependent internalization long before endosomal fusion, thus minimizing the surface exposure of conserved viral epitopes during fusion and reducing the efficacy of inhibitors targeting these epitopes. Membranes fusion leads to delivery of the nucleocapsid into the cytoplasm.</text>
</comment>
<comment type="domain">
    <text evidence="32">Some of the most genetically diverse regions of the viral genome are present in Env. They are called variable regions 1 through 5 (V1 through V5). Coreceptor usage of gp120 is determined mainly by the primary structure of the third variable region (V3) in the outer domain of gp120. The sequence of V3 determines which coreceptor, CCR5 and/or CXCR4 (corresponding to R5/macrophage, X4/T cell and R5X4/T cell and macrophage tropism), is used to trigger the fusion potential of the Env complex, and hence which cells the virus can infect. Binding to CCR5 involves a region adjacent in addition to V3.</text>
</comment>
<evidence type="ECO:0000256" key="1">
    <source>
        <dbReference type="ARBA" id="ARBA00004402"/>
    </source>
</evidence>
<dbReference type="GO" id="GO:0005198">
    <property type="term" value="F:structural molecule activity"/>
    <property type="evidence" value="ECO:0007669"/>
    <property type="project" value="UniProtKB-UniRule"/>
</dbReference>
<organism evidence="37">
    <name type="scientific">Human immunodeficiency virus type 1</name>
    <name type="common">HIV-1</name>
    <dbReference type="NCBI Taxonomy" id="11676"/>
    <lineage>
        <taxon>Viruses</taxon>
        <taxon>Riboviria</taxon>
        <taxon>Pararnavirae</taxon>
        <taxon>Artverviricota</taxon>
        <taxon>Revtraviricetes</taxon>
        <taxon>Ortervirales</taxon>
        <taxon>Retroviridae</taxon>
        <taxon>Orthoretrovirinae</taxon>
        <taxon>Lentivirus</taxon>
        <taxon>Lentivirus humimdef1</taxon>
    </lineage>
</organism>